<name>A0A8T0F2N3_ARGBR</name>
<evidence type="ECO:0000313" key="3">
    <source>
        <dbReference type="Proteomes" id="UP000807504"/>
    </source>
</evidence>
<dbReference type="Proteomes" id="UP000807504">
    <property type="component" value="Unassembled WGS sequence"/>
</dbReference>
<accession>A0A8T0F2N3</accession>
<proteinExistence type="predicted"/>
<feature type="signal peptide" evidence="1">
    <location>
        <begin position="1"/>
        <end position="19"/>
    </location>
</feature>
<protein>
    <submittedName>
        <fullName evidence="2">Uncharacterized protein</fullName>
    </submittedName>
</protein>
<evidence type="ECO:0000256" key="1">
    <source>
        <dbReference type="SAM" id="SignalP"/>
    </source>
</evidence>
<gene>
    <name evidence="2" type="ORF">HNY73_013031</name>
</gene>
<reference evidence="2" key="2">
    <citation type="submission" date="2020-06" db="EMBL/GenBank/DDBJ databases">
        <authorList>
            <person name="Sheffer M."/>
        </authorList>
    </citation>
    <scope>NUCLEOTIDE SEQUENCE</scope>
</reference>
<keyword evidence="1" id="KW-0732">Signal</keyword>
<keyword evidence="3" id="KW-1185">Reference proteome</keyword>
<comment type="caution">
    <text evidence="2">The sequence shown here is derived from an EMBL/GenBank/DDBJ whole genome shotgun (WGS) entry which is preliminary data.</text>
</comment>
<evidence type="ECO:0000313" key="2">
    <source>
        <dbReference type="EMBL" id="KAF8782792.1"/>
    </source>
</evidence>
<sequence>MKMRLVILILFYLLPLTLLRKQKNISPRAIARLYQSAFRCAACDPLGESKVVSKSCSKRLTNECALQEIRCTAFVLDADPKFVGNKHEKVCKMKHLSRKVARCTFSSKICAMTKQEVPTRKEKMKRWRLTNFVTCLQHFKRNYNCSEVRLPS</sequence>
<dbReference type="EMBL" id="JABXBU010001863">
    <property type="protein sequence ID" value="KAF8782792.1"/>
    <property type="molecule type" value="Genomic_DNA"/>
</dbReference>
<dbReference type="AlphaFoldDB" id="A0A8T0F2N3"/>
<organism evidence="2 3">
    <name type="scientific">Argiope bruennichi</name>
    <name type="common">Wasp spider</name>
    <name type="synonym">Aranea bruennichi</name>
    <dbReference type="NCBI Taxonomy" id="94029"/>
    <lineage>
        <taxon>Eukaryota</taxon>
        <taxon>Metazoa</taxon>
        <taxon>Ecdysozoa</taxon>
        <taxon>Arthropoda</taxon>
        <taxon>Chelicerata</taxon>
        <taxon>Arachnida</taxon>
        <taxon>Araneae</taxon>
        <taxon>Araneomorphae</taxon>
        <taxon>Entelegynae</taxon>
        <taxon>Araneoidea</taxon>
        <taxon>Araneidae</taxon>
        <taxon>Argiope</taxon>
    </lineage>
</organism>
<reference evidence="2" key="1">
    <citation type="journal article" date="2020" name="bioRxiv">
        <title>Chromosome-level reference genome of the European wasp spider Argiope bruennichi: a resource for studies on range expansion and evolutionary adaptation.</title>
        <authorList>
            <person name="Sheffer M.M."/>
            <person name="Hoppe A."/>
            <person name="Krehenwinkel H."/>
            <person name="Uhl G."/>
            <person name="Kuss A.W."/>
            <person name="Jensen L."/>
            <person name="Jensen C."/>
            <person name="Gillespie R.G."/>
            <person name="Hoff K.J."/>
            <person name="Prost S."/>
        </authorList>
    </citation>
    <scope>NUCLEOTIDE SEQUENCE</scope>
</reference>
<feature type="chain" id="PRO_5035902390" evidence="1">
    <location>
        <begin position="20"/>
        <end position="152"/>
    </location>
</feature>